<feature type="domain" description="PLD phosphodiesterase" evidence="10">
    <location>
        <begin position="408"/>
        <end position="439"/>
    </location>
</feature>
<keyword evidence="2" id="KW-1003">Cell membrane</keyword>
<protein>
    <recommendedName>
        <fullName evidence="8">Cardiolipin synthase</fullName>
        <ecNumber evidence="8">2.7.8.-</ecNumber>
    </recommendedName>
</protein>
<dbReference type="PANTHER" id="PTHR21248:SF22">
    <property type="entry name" value="PHOSPHOLIPASE D"/>
    <property type="match status" value="1"/>
</dbReference>
<feature type="transmembrane region" description="Helical" evidence="9">
    <location>
        <begin position="46"/>
        <end position="69"/>
    </location>
</feature>
<feature type="domain" description="PLD phosphodiesterase" evidence="10">
    <location>
        <begin position="224"/>
        <end position="251"/>
    </location>
</feature>
<evidence type="ECO:0000256" key="2">
    <source>
        <dbReference type="ARBA" id="ARBA00022475"/>
    </source>
</evidence>
<dbReference type="SMART" id="SM00155">
    <property type="entry name" value="PLDc"/>
    <property type="match status" value="2"/>
</dbReference>
<organism evidence="11 12">
    <name type="scientific">Corynebacterium hindlerae</name>
    <dbReference type="NCBI Taxonomy" id="699041"/>
    <lineage>
        <taxon>Bacteria</taxon>
        <taxon>Bacillati</taxon>
        <taxon>Actinomycetota</taxon>
        <taxon>Actinomycetes</taxon>
        <taxon>Mycobacteriales</taxon>
        <taxon>Corynebacteriaceae</taxon>
        <taxon>Corynebacterium</taxon>
    </lineage>
</organism>
<keyword evidence="5" id="KW-0677">Repeat</keyword>
<dbReference type="Gene3D" id="3.30.870.10">
    <property type="entry name" value="Endonuclease Chain A"/>
    <property type="match status" value="2"/>
</dbReference>
<evidence type="ECO:0000256" key="4">
    <source>
        <dbReference type="ARBA" id="ARBA00022692"/>
    </source>
</evidence>
<dbReference type="InterPro" id="IPR025202">
    <property type="entry name" value="PLD-like_dom"/>
</dbReference>
<evidence type="ECO:0000256" key="1">
    <source>
        <dbReference type="ARBA" id="ARBA00004236"/>
    </source>
</evidence>
<dbReference type="EC" id="2.7.8.-" evidence="8"/>
<dbReference type="Pfam" id="PF13091">
    <property type="entry name" value="PLDc_2"/>
    <property type="match status" value="2"/>
</dbReference>
<dbReference type="SUPFAM" id="SSF56024">
    <property type="entry name" value="Phospholipase D/nuclease"/>
    <property type="match status" value="2"/>
</dbReference>
<dbReference type="NCBIfam" id="TIGR04265">
    <property type="entry name" value="bac_cardiolipin"/>
    <property type="match status" value="1"/>
</dbReference>
<comment type="subcellular location">
    <subcellularLocation>
        <location evidence="1">Cell membrane</location>
    </subcellularLocation>
</comment>
<evidence type="ECO:0000256" key="8">
    <source>
        <dbReference type="NCBIfam" id="TIGR04265"/>
    </source>
</evidence>
<dbReference type="InterPro" id="IPR001736">
    <property type="entry name" value="PLipase_D/transphosphatidylase"/>
</dbReference>
<evidence type="ECO:0000313" key="12">
    <source>
        <dbReference type="Proteomes" id="UP000515570"/>
    </source>
</evidence>
<keyword evidence="12" id="KW-1185">Reference proteome</keyword>
<evidence type="ECO:0000313" key="11">
    <source>
        <dbReference type="EMBL" id="QMV84546.1"/>
    </source>
</evidence>
<evidence type="ECO:0000256" key="7">
    <source>
        <dbReference type="ARBA" id="ARBA00023136"/>
    </source>
</evidence>
<dbReference type="GO" id="GO:0005886">
    <property type="term" value="C:plasma membrane"/>
    <property type="evidence" value="ECO:0007669"/>
    <property type="project" value="UniProtKB-SubCell"/>
</dbReference>
<name>A0A7G5FD55_9CORY</name>
<dbReference type="RefSeq" id="WP_182385354.1">
    <property type="nucleotide sequence ID" value="NZ_CP059833.1"/>
</dbReference>
<proteinExistence type="predicted"/>
<dbReference type="AlphaFoldDB" id="A0A7G5FD55"/>
<gene>
    <name evidence="11" type="primary">cls</name>
    <name evidence="11" type="ORF">HW450_09260</name>
</gene>
<evidence type="ECO:0000256" key="9">
    <source>
        <dbReference type="SAM" id="Phobius"/>
    </source>
</evidence>
<feature type="transmembrane region" description="Helical" evidence="9">
    <location>
        <begin position="12"/>
        <end position="34"/>
    </location>
</feature>
<sequence length="499" mass="56486">MFGLHFWDIGHFTWWQSVGMVLDYSIKILAIGVVPEGRKPAASSAWLLAILLIPIVGLPLFLLMGSPYINRRRHRIQQQSDAMIRDVQENVPDVPPHATLSPELESIIRLNRSLTRLPAVTGTHHGLYADYEASIAEMTRAVDEATETVHAEIYIVAWDETTDPFFRALERAVQRGVKVRLLFDHVGSWKYPGYRKLGRRLDAIGIDWHLMLPLQPWNWRFRRPDLRNHRKMLLIDGHRGFIGSQNMIDSSYLLRSNRRRGLHWVDTMVELSGPVVSSMEMVFSVDWYSESGEALALPETGSGPSLPEEKTDINVLQLVPSGPGYTTEPNLRLFNSIVHHAKERLVLCSPYFIPDETLLESVITACYRGVSVELYVNEKGDQFIVSHAQSSYYSALLEAGVKIYRYPAPAILHSKFMIADPSSPDAIGVLGSSNLDQRSFGLNYEVSLLVAHGTLIDDLADLALEYRQRSTLLTAEEWAKRPLVKRYVDNVMRLTSALQ</sequence>
<dbReference type="EMBL" id="CP059833">
    <property type="protein sequence ID" value="QMV84546.1"/>
    <property type="molecule type" value="Genomic_DNA"/>
</dbReference>
<reference evidence="11 12" key="1">
    <citation type="submission" date="2020-07" db="EMBL/GenBank/DDBJ databases">
        <title>non toxigenic Corynebacterium sp. nov from a clinical source.</title>
        <authorList>
            <person name="Bernier A.-M."/>
            <person name="Bernard K."/>
        </authorList>
    </citation>
    <scope>NUCLEOTIDE SEQUENCE [LARGE SCALE GENOMIC DNA]</scope>
    <source>
        <strain evidence="12">NML 93-0612</strain>
    </source>
</reference>
<evidence type="ECO:0000256" key="6">
    <source>
        <dbReference type="ARBA" id="ARBA00022989"/>
    </source>
</evidence>
<dbReference type="GO" id="GO:0032049">
    <property type="term" value="P:cardiolipin biosynthetic process"/>
    <property type="evidence" value="ECO:0007669"/>
    <property type="project" value="UniProtKB-UniRule"/>
</dbReference>
<dbReference type="PROSITE" id="PS50035">
    <property type="entry name" value="PLD"/>
    <property type="match status" value="2"/>
</dbReference>
<dbReference type="InterPro" id="IPR022924">
    <property type="entry name" value="Cardiolipin_synthase"/>
</dbReference>
<evidence type="ECO:0000256" key="3">
    <source>
        <dbReference type="ARBA" id="ARBA00022679"/>
    </source>
</evidence>
<dbReference type="GO" id="GO:0008808">
    <property type="term" value="F:cardiolipin synthase activity"/>
    <property type="evidence" value="ECO:0007669"/>
    <property type="project" value="UniProtKB-UniRule"/>
</dbReference>
<accession>A0A7G5FD55</accession>
<keyword evidence="6 9" id="KW-1133">Transmembrane helix</keyword>
<evidence type="ECO:0000256" key="5">
    <source>
        <dbReference type="ARBA" id="ARBA00022737"/>
    </source>
</evidence>
<dbReference type="Proteomes" id="UP000515570">
    <property type="component" value="Chromosome"/>
</dbReference>
<dbReference type="PANTHER" id="PTHR21248">
    <property type="entry name" value="CARDIOLIPIN SYNTHASE"/>
    <property type="match status" value="1"/>
</dbReference>
<keyword evidence="4 9" id="KW-0812">Transmembrane</keyword>
<keyword evidence="3" id="KW-0808">Transferase</keyword>
<evidence type="ECO:0000259" key="10">
    <source>
        <dbReference type="PROSITE" id="PS50035"/>
    </source>
</evidence>
<keyword evidence="7 9" id="KW-0472">Membrane</keyword>